<feature type="non-terminal residue" evidence="4">
    <location>
        <position position="328"/>
    </location>
</feature>
<dbReference type="FunFam" id="2.40.10.10:FF:000002">
    <property type="entry name" value="Transmembrane protease serine"/>
    <property type="match status" value="1"/>
</dbReference>
<dbReference type="AlphaFoldDB" id="A0A553PBI3"/>
<dbReference type="CDD" id="cd00190">
    <property type="entry name" value="Tryp_SPc"/>
    <property type="match status" value="1"/>
</dbReference>
<dbReference type="OMA" id="GMTEYNN"/>
<evidence type="ECO:0000256" key="1">
    <source>
        <dbReference type="ARBA" id="ARBA00023157"/>
    </source>
</evidence>
<dbReference type="PANTHER" id="PTHR24252">
    <property type="entry name" value="ACROSIN-RELATED"/>
    <property type="match status" value="1"/>
</dbReference>
<dbReference type="GO" id="GO:0004252">
    <property type="term" value="F:serine-type endopeptidase activity"/>
    <property type="evidence" value="ECO:0007669"/>
    <property type="project" value="InterPro"/>
</dbReference>
<dbReference type="InterPro" id="IPR009003">
    <property type="entry name" value="Peptidase_S1_PA"/>
</dbReference>
<evidence type="ECO:0000313" key="4">
    <source>
        <dbReference type="EMBL" id="TRY75036.1"/>
    </source>
</evidence>
<proteinExistence type="inferred from homology"/>
<comment type="similarity">
    <text evidence="2">Belongs to the peptidase S1 family. CLIP subfamily.</text>
</comment>
<accession>A0A553PBI3</accession>
<dbReference type="Gene3D" id="2.40.10.10">
    <property type="entry name" value="Trypsin-like serine proteases"/>
    <property type="match status" value="1"/>
</dbReference>
<dbReference type="STRING" id="6832.A0A553PBI3"/>
<dbReference type="InterPro" id="IPR001314">
    <property type="entry name" value="Peptidase_S1A"/>
</dbReference>
<dbReference type="PANTHER" id="PTHR24252:SF7">
    <property type="entry name" value="HYALIN"/>
    <property type="match status" value="1"/>
</dbReference>
<reference evidence="4 5" key="1">
    <citation type="journal article" date="2018" name="Nat. Ecol. Evol.">
        <title>Genomic signatures of mitonuclear coevolution across populations of Tigriopus californicus.</title>
        <authorList>
            <person name="Barreto F.S."/>
            <person name="Watson E.T."/>
            <person name="Lima T.G."/>
            <person name="Willett C.S."/>
            <person name="Edmands S."/>
            <person name="Li W."/>
            <person name="Burton R.S."/>
        </authorList>
    </citation>
    <scope>NUCLEOTIDE SEQUENCE [LARGE SCALE GENOMIC DNA]</scope>
    <source>
        <strain evidence="4 5">San Diego</strain>
    </source>
</reference>
<evidence type="ECO:0000313" key="5">
    <source>
        <dbReference type="Proteomes" id="UP000318571"/>
    </source>
</evidence>
<dbReference type="InterPro" id="IPR001254">
    <property type="entry name" value="Trypsin_dom"/>
</dbReference>
<feature type="domain" description="Peptidase S1" evidence="3">
    <location>
        <begin position="68"/>
        <end position="324"/>
    </location>
</feature>
<dbReference type="SUPFAM" id="SSF50494">
    <property type="entry name" value="Trypsin-like serine proteases"/>
    <property type="match status" value="1"/>
</dbReference>
<dbReference type="PROSITE" id="PS50240">
    <property type="entry name" value="TRYPSIN_DOM"/>
    <property type="match status" value="1"/>
</dbReference>
<dbReference type="InterPro" id="IPR018114">
    <property type="entry name" value="TRYPSIN_HIS"/>
</dbReference>
<dbReference type="EMBL" id="VCGU01000005">
    <property type="protein sequence ID" value="TRY75036.1"/>
    <property type="molecule type" value="Genomic_DNA"/>
</dbReference>
<dbReference type="GO" id="GO:0006508">
    <property type="term" value="P:proteolysis"/>
    <property type="evidence" value="ECO:0007669"/>
    <property type="project" value="InterPro"/>
</dbReference>
<keyword evidence="5" id="KW-1185">Reference proteome</keyword>
<dbReference type="SMART" id="SM00020">
    <property type="entry name" value="Tryp_SPc"/>
    <property type="match status" value="1"/>
</dbReference>
<gene>
    <name evidence="4" type="ORF">TCAL_08238</name>
</gene>
<evidence type="ECO:0000259" key="3">
    <source>
        <dbReference type="PROSITE" id="PS50240"/>
    </source>
</evidence>
<sequence>MKVQPVKTYLEALFSPTPPYQTTRKPKLKLSSNSANCGVRSSSYLPHLPSQHNLVTDPRIPRRRRGRIVWGRNDTMGSFPAPRGSFPWMASLFVLYNSGEALFMCAATIVNQHILLTAAHCFTNNKTPETWFARVGDNFILHHDPSEQTFRVKEIIIHENFDPLKDNGGDGRHDIALVILRPHTNGAVIKYNQDVGPICFPKSEFPLANLYVNHCEIAGWGMTEYNNTSSYPDSVRGARIQVGDVPKSYCNHLYQRNVQETGKFCAGGQVDACQEDSGGPLVCRLDDQRYYIIGIVSSGKGCGVYPGLYTEVSKYSNWVMNWVNEITS</sequence>
<dbReference type="PRINTS" id="PR00722">
    <property type="entry name" value="CHYMOTRYPSIN"/>
</dbReference>
<dbReference type="Proteomes" id="UP000318571">
    <property type="component" value="Chromosome 2"/>
</dbReference>
<dbReference type="Pfam" id="PF00089">
    <property type="entry name" value="Trypsin"/>
    <property type="match status" value="1"/>
</dbReference>
<evidence type="ECO:0000256" key="2">
    <source>
        <dbReference type="ARBA" id="ARBA00024195"/>
    </source>
</evidence>
<comment type="caution">
    <text evidence="4">The sequence shown here is derived from an EMBL/GenBank/DDBJ whole genome shotgun (WGS) entry which is preliminary data.</text>
</comment>
<keyword evidence="1" id="KW-1015">Disulfide bond</keyword>
<organism evidence="4 5">
    <name type="scientific">Tigriopus californicus</name>
    <name type="common">Marine copepod</name>
    <dbReference type="NCBI Taxonomy" id="6832"/>
    <lineage>
        <taxon>Eukaryota</taxon>
        <taxon>Metazoa</taxon>
        <taxon>Ecdysozoa</taxon>
        <taxon>Arthropoda</taxon>
        <taxon>Crustacea</taxon>
        <taxon>Multicrustacea</taxon>
        <taxon>Hexanauplia</taxon>
        <taxon>Copepoda</taxon>
        <taxon>Harpacticoida</taxon>
        <taxon>Harpacticidae</taxon>
        <taxon>Tigriopus</taxon>
    </lineage>
</organism>
<name>A0A553PBI3_TIGCA</name>
<dbReference type="InterPro" id="IPR043504">
    <property type="entry name" value="Peptidase_S1_PA_chymotrypsin"/>
</dbReference>
<protein>
    <recommendedName>
        <fullName evidence="3">Peptidase S1 domain-containing protein</fullName>
    </recommendedName>
</protein>
<dbReference type="PROSITE" id="PS00134">
    <property type="entry name" value="TRYPSIN_HIS"/>
    <property type="match status" value="1"/>
</dbReference>